<dbReference type="GO" id="GO:0006325">
    <property type="term" value="P:chromatin organization"/>
    <property type="evidence" value="ECO:0007669"/>
    <property type="project" value="UniProtKB-KW"/>
</dbReference>
<evidence type="ECO:0000256" key="2">
    <source>
        <dbReference type="ARBA" id="ARBA00004173"/>
    </source>
</evidence>
<sequence length="271" mass="30975">MKHLSSKNPTTSSDTEDQNPNPNLIENESKTPFVIDNSEEDLILSKSHILTRIEVTRQRKRKAEQLYKVYDDYLWALSEEYRLKYREYYWNYGKSPFKDEEEQEELLDKKEKIKDENGNFIEGTDENGKLGLNENGGSSSNVVKKKKCDYIGCKSKPMALTTCCHSHILSDPKQTLYKACNYIVKRSEERPVHCGKPILRASVPSLCTVHFEKAEVLVTRALKKAGLNISSANVVAPKLHVIVAESVRHINSKRRERRTNVGNGVEEEDDG</sequence>
<comment type="subcellular location">
    <subcellularLocation>
        <location evidence="2">Mitochondrion</location>
    </subcellularLocation>
    <subcellularLocation>
        <location evidence="1">Nucleus</location>
    </subcellularLocation>
</comment>
<keyword evidence="5" id="KW-0597">Phosphoprotein</keyword>
<evidence type="ECO:0000256" key="13">
    <source>
        <dbReference type="ARBA" id="ARBA00093543"/>
    </source>
</evidence>
<evidence type="ECO:0000313" key="16">
    <source>
        <dbReference type="EMBL" id="KAF5181409.1"/>
    </source>
</evidence>
<dbReference type="PANTHER" id="PTHR13453">
    <property type="entry name" value="KAT8 REGULATORY NSL COMPLEX SUBUNIT 2"/>
    <property type="match status" value="1"/>
</dbReference>
<dbReference type="EMBL" id="JABWDY010036227">
    <property type="protein sequence ID" value="KAF5181409.1"/>
    <property type="molecule type" value="Genomic_DNA"/>
</dbReference>
<feature type="domain" description="KANL2-like probable zinc-finger" evidence="15">
    <location>
        <begin position="152"/>
        <end position="211"/>
    </location>
</feature>
<name>A0A7J6V8H9_THATH</name>
<evidence type="ECO:0000256" key="4">
    <source>
        <dbReference type="ARBA" id="ARBA00022499"/>
    </source>
</evidence>
<keyword evidence="6" id="KW-0832">Ubl conjugation</keyword>
<dbReference type="InterPro" id="IPR026316">
    <property type="entry name" value="NSL2"/>
</dbReference>
<evidence type="ECO:0000256" key="5">
    <source>
        <dbReference type="ARBA" id="ARBA00022553"/>
    </source>
</evidence>
<dbReference type="GO" id="GO:0044545">
    <property type="term" value="C:NSL complex"/>
    <property type="evidence" value="ECO:0007669"/>
    <property type="project" value="TreeGrafter"/>
</dbReference>
<dbReference type="InterPro" id="IPR025927">
    <property type="entry name" value="Znf_KANL2-like"/>
</dbReference>
<keyword evidence="17" id="KW-1185">Reference proteome</keyword>
<comment type="subunit">
    <text evidence="13">Component of the NSL complex at least composed of KAT8/MOF, KANSL1, KANSL2, KANSL3, MCRS1, PHF20, OGT1/OGT, WDR5 and HCFC1.</text>
</comment>
<evidence type="ECO:0000256" key="10">
    <source>
        <dbReference type="ARBA" id="ARBA00032947"/>
    </source>
</evidence>
<dbReference type="PANTHER" id="PTHR13453:SF1">
    <property type="entry name" value="KAT8 REGULATORY NSL COMPLEX SUBUNIT 2"/>
    <property type="match status" value="1"/>
</dbReference>
<feature type="region of interest" description="Disordered" evidence="14">
    <location>
        <begin position="1"/>
        <end position="31"/>
    </location>
</feature>
<accession>A0A7J6V8H9</accession>
<feature type="compositionally biased region" description="Polar residues" evidence="14">
    <location>
        <begin position="1"/>
        <end position="26"/>
    </location>
</feature>
<proteinExistence type="predicted"/>
<evidence type="ECO:0000256" key="7">
    <source>
        <dbReference type="ARBA" id="ARBA00022853"/>
    </source>
</evidence>
<reference evidence="16 17" key="1">
    <citation type="submission" date="2020-06" db="EMBL/GenBank/DDBJ databases">
        <title>Transcriptomic and genomic resources for Thalictrum thalictroides and T. hernandezii: Facilitating candidate gene discovery in an emerging model plant lineage.</title>
        <authorList>
            <person name="Arias T."/>
            <person name="Riano-Pachon D.M."/>
            <person name="Di Stilio V.S."/>
        </authorList>
    </citation>
    <scope>NUCLEOTIDE SEQUENCE [LARGE SCALE GENOMIC DNA]</scope>
    <source>
        <strain evidence="17">cv. WT478/WT964</strain>
        <tissue evidence="16">Leaves</tissue>
    </source>
</reference>
<evidence type="ECO:0000256" key="14">
    <source>
        <dbReference type="SAM" id="MobiDB-lite"/>
    </source>
</evidence>
<evidence type="ECO:0000256" key="9">
    <source>
        <dbReference type="ARBA" id="ARBA00023242"/>
    </source>
</evidence>
<evidence type="ECO:0000256" key="8">
    <source>
        <dbReference type="ARBA" id="ARBA00023128"/>
    </source>
</evidence>
<dbReference type="Pfam" id="PF13891">
    <property type="entry name" value="zf-C3HC3H_KANSL2"/>
    <property type="match status" value="1"/>
</dbReference>
<dbReference type="AlphaFoldDB" id="A0A7J6V8H9"/>
<evidence type="ECO:0000256" key="6">
    <source>
        <dbReference type="ARBA" id="ARBA00022843"/>
    </source>
</evidence>
<evidence type="ECO:0000313" key="17">
    <source>
        <dbReference type="Proteomes" id="UP000554482"/>
    </source>
</evidence>
<keyword evidence="8" id="KW-0496">Mitochondrion</keyword>
<comment type="caution">
    <text evidence="16">The sequence shown here is derived from an EMBL/GenBank/DDBJ whole genome shotgun (WGS) entry which is preliminary data.</text>
</comment>
<keyword evidence="4" id="KW-1017">Isopeptide bond</keyword>
<keyword evidence="9" id="KW-0539">Nucleus</keyword>
<dbReference type="GO" id="GO:0005634">
    <property type="term" value="C:nucleus"/>
    <property type="evidence" value="ECO:0007669"/>
    <property type="project" value="UniProtKB-SubCell"/>
</dbReference>
<evidence type="ECO:0000256" key="12">
    <source>
        <dbReference type="ARBA" id="ARBA00093359"/>
    </source>
</evidence>
<evidence type="ECO:0000259" key="15">
    <source>
        <dbReference type="Pfam" id="PF13891"/>
    </source>
</evidence>
<evidence type="ECO:0000256" key="1">
    <source>
        <dbReference type="ARBA" id="ARBA00004123"/>
    </source>
</evidence>
<dbReference type="OrthoDB" id="677315at2759"/>
<protein>
    <recommendedName>
        <fullName evidence="3">KAT8 regulatory NSL complex subunit 2</fullName>
    </recommendedName>
    <alternativeName>
        <fullName evidence="11">NSL complex protein NSL2</fullName>
    </alternativeName>
    <alternativeName>
        <fullName evidence="10">Non-specific lethal 2 homolog</fullName>
    </alternativeName>
</protein>
<organism evidence="16 17">
    <name type="scientific">Thalictrum thalictroides</name>
    <name type="common">Rue-anemone</name>
    <name type="synonym">Anemone thalictroides</name>
    <dbReference type="NCBI Taxonomy" id="46969"/>
    <lineage>
        <taxon>Eukaryota</taxon>
        <taxon>Viridiplantae</taxon>
        <taxon>Streptophyta</taxon>
        <taxon>Embryophyta</taxon>
        <taxon>Tracheophyta</taxon>
        <taxon>Spermatophyta</taxon>
        <taxon>Magnoliopsida</taxon>
        <taxon>Ranunculales</taxon>
        <taxon>Ranunculaceae</taxon>
        <taxon>Thalictroideae</taxon>
        <taxon>Thalictrum</taxon>
    </lineage>
</organism>
<gene>
    <name evidence="16" type="ORF">FRX31_029000</name>
</gene>
<keyword evidence="7" id="KW-0156">Chromatin regulator</keyword>
<evidence type="ECO:0000256" key="11">
    <source>
        <dbReference type="ARBA" id="ARBA00033378"/>
    </source>
</evidence>
<comment type="function">
    <text evidence="12">Non-catalytic component of the NSL histone acetyltransferase complex, a multiprotein complex that mediates histone H4 acetylation at 'Lys-5'- and 'Lys-8' (H4K5ac and H4K8ac) at transcription start sites and promotes transcription initiation. Required for NSL complex stability and for transcription of intraciliary transport genes in both ciliated and non-ciliated cells by regulating histone H4 acetylation at 'Lys-5'- and 'Lys-12' (H4K5ac and H4K12ac). This is necessary for cilium assembly in ciliated cells and for organization of the microtubule cytoskeleton in non-ciliated cells. Required within the NSL complex to maintain nuclear architecture stability by promoting KAT8-mediated acetylation of lamin LMNA.</text>
</comment>
<evidence type="ECO:0000256" key="3">
    <source>
        <dbReference type="ARBA" id="ARBA00015508"/>
    </source>
</evidence>
<dbReference type="GO" id="GO:0005739">
    <property type="term" value="C:mitochondrion"/>
    <property type="evidence" value="ECO:0007669"/>
    <property type="project" value="UniProtKB-SubCell"/>
</dbReference>
<dbReference type="Proteomes" id="UP000554482">
    <property type="component" value="Unassembled WGS sequence"/>
</dbReference>